<evidence type="ECO:0000313" key="10">
    <source>
        <dbReference type="Proteomes" id="UP000274756"/>
    </source>
</evidence>
<dbReference type="GO" id="GO:0006351">
    <property type="term" value="P:DNA-templated transcription"/>
    <property type="evidence" value="ECO:0007669"/>
    <property type="project" value="InterPro"/>
</dbReference>
<proteinExistence type="inferred from homology"/>
<dbReference type="Pfam" id="PF01193">
    <property type="entry name" value="RNA_pol_L"/>
    <property type="match status" value="1"/>
</dbReference>
<dbReference type="GO" id="GO:0005736">
    <property type="term" value="C:RNA polymerase I complex"/>
    <property type="evidence" value="ECO:0007669"/>
    <property type="project" value="TreeGrafter"/>
</dbReference>
<comment type="subcellular location">
    <subcellularLocation>
        <location evidence="1">Nucleus</location>
    </subcellularLocation>
</comment>
<dbReference type="AlphaFoldDB" id="A0A0N4UPD3"/>
<dbReference type="SUPFAM" id="SSF56553">
    <property type="entry name" value="Insert subdomain of RNA polymerase alpha subunit"/>
    <property type="match status" value="1"/>
</dbReference>
<evidence type="ECO:0000256" key="3">
    <source>
        <dbReference type="ARBA" id="ARBA00022478"/>
    </source>
</evidence>
<comment type="similarity">
    <text evidence="6">Belongs to the archaeal Rpo3/eukaryotic RPB3 RNA polymerase subunit family.</text>
</comment>
<feature type="domain" description="DNA-directed RNA polymerase RpoA/D/Rpb3-type" evidence="7">
    <location>
        <begin position="58"/>
        <end position="346"/>
    </location>
</feature>
<evidence type="ECO:0000256" key="2">
    <source>
        <dbReference type="ARBA" id="ARBA00022083"/>
    </source>
</evidence>
<dbReference type="PANTHER" id="PTHR11800">
    <property type="entry name" value="DNA-DIRECTED RNA POLYMERASE"/>
    <property type="match status" value="1"/>
</dbReference>
<evidence type="ECO:0000313" key="9">
    <source>
        <dbReference type="Proteomes" id="UP000038040"/>
    </source>
</evidence>
<dbReference type="PANTHER" id="PTHR11800:SF13">
    <property type="entry name" value="DNA-DIRECTED RNA POLYMERASES I AND III SUBUNIT RPAC1"/>
    <property type="match status" value="1"/>
</dbReference>
<accession>A0A0N4UPD3</accession>
<dbReference type="FunFam" id="2.170.120.12:FF:000003">
    <property type="entry name" value="Dna-directed rna polymerases i and iii subunit"/>
    <property type="match status" value="1"/>
</dbReference>
<dbReference type="Gene3D" id="3.30.1360.10">
    <property type="entry name" value="RNA polymerase, RBP11-like subunit"/>
    <property type="match status" value="1"/>
</dbReference>
<evidence type="ECO:0000313" key="8">
    <source>
        <dbReference type="EMBL" id="VDN53452.1"/>
    </source>
</evidence>
<dbReference type="InterPro" id="IPR011262">
    <property type="entry name" value="DNA-dir_RNA_pol_insert"/>
</dbReference>
<evidence type="ECO:0000256" key="4">
    <source>
        <dbReference type="ARBA" id="ARBA00023163"/>
    </source>
</evidence>
<keyword evidence="10" id="KW-1185">Reference proteome</keyword>
<evidence type="ECO:0000259" key="7">
    <source>
        <dbReference type="SMART" id="SM00662"/>
    </source>
</evidence>
<sequence length="369" mass="41988">IRSVSDTRAKQSYNLYLSFFKTCDESSDYAKDYVALNIEEYTSRINVVVVNESEDRLALEFDLIHIEAPVANALRRILIAEVPSMAIEKVYLYQNTSIIQDEVLCHRLGLLPVNADPRMFDFPSEKSASTNELGTDCDEEPAGDPKRNLIFEINVKCTRKRNCPTIATEPILIYDNSVVYTNSFKWVPIANQETVLRPPPKMVHDDILLAKLRPGQQIEARCHCIKGCGRDHAKFSPVATATYRILPDIKLKKQFSGDDAERIKSSFSEGVIGIDSGGFAFVQDARRDACNRNIFRYEDLAKNIELTRRKGHFIFSVESTGALKSSDLVIEACKIMEEKCRYLSDLFERKIKLTKKQAVFKARKIKLKE</sequence>
<dbReference type="GO" id="GO:0005666">
    <property type="term" value="C:RNA polymerase III complex"/>
    <property type="evidence" value="ECO:0007669"/>
    <property type="project" value="TreeGrafter"/>
</dbReference>
<name>A0A0N4UPD3_DRAME</name>
<keyword evidence="3" id="KW-0240">DNA-directed RNA polymerase</keyword>
<dbReference type="Pfam" id="PF01000">
    <property type="entry name" value="RNA_pol_A_bac"/>
    <property type="match status" value="1"/>
</dbReference>
<dbReference type="Proteomes" id="UP000274756">
    <property type="component" value="Unassembled WGS sequence"/>
</dbReference>
<reference evidence="8 10" key="2">
    <citation type="submission" date="2018-11" db="EMBL/GenBank/DDBJ databases">
        <authorList>
            <consortium name="Pathogen Informatics"/>
        </authorList>
    </citation>
    <scope>NUCLEOTIDE SEQUENCE [LARGE SCALE GENOMIC DNA]</scope>
</reference>
<dbReference type="Proteomes" id="UP000038040">
    <property type="component" value="Unplaced"/>
</dbReference>
<dbReference type="SMART" id="SM00662">
    <property type="entry name" value="RPOLD"/>
    <property type="match status" value="1"/>
</dbReference>
<dbReference type="CDD" id="cd07032">
    <property type="entry name" value="RNAP_I_II_AC40"/>
    <property type="match status" value="1"/>
</dbReference>
<evidence type="ECO:0000256" key="1">
    <source>
        <dbReference type="ARBA" id="ARBA00004123"/>
    </source>
</evidence>
<dbReference type="STRING" id="318479.A0A0N4UPD3"/>
<gene>
    <name evidence="8" type="ORF">DME_LOCUS3425</name>
</gene>
<evidence type="ECO:0000256" key="6">
    <source>
        <dbReference type="ARBA" id="ARBA00025804"/>
    </source>
</evidence>
<dbReference type="EMBL" id="UYYG01000133">
    <property type="protein sequence ID" value="VDN53452.1"/>
    <property type="molecule type" value="Genomic_DNA"/>
</dbReference>
<reference evidence="11" key="1">
    <citation type="submission" date="2017-02" db="UniProtKB">
        <authorList>
            <consortium name="WormBaseParasite"/>
        </authorList>
    </citation>
    <scope>IDENTIFICATION</scope>
</reference>
<dbReference type="WBParaSite" id="DME_0000981201-mRNA-1">
    <property type="protein sequence ID" value="DME_0000981201-mRNA-1"/>
    <property type="gene ID" value="DME_0000981201"/>
</dbReference>
<dbReference type="InterPro" id="IPR022842">
    <property type="entry name" value="RNAP_Rpo3/Rpb3/RPAC1"/>
</dbReference>
<dbReference type="InterPro" id="IPR011263">
    <property type="entry name" value="DNA-dir_RNA_pol_RpoA/D/Rpb3"/>
</dbReference>
<dbReference type="SUPFAM" id="SSF55257">
    <property type="entry name" value="RBP11-like subunits of RNA polymerase"/>
    <property type="match status" value="1"/>
</dbReference>
<keyword evidence="4" id="KW-0804">Transcription</keyword>
<organism evidence="9 11">
    <name type="scientific">Dracunculus medinensis</name>
    <name type="common">Guinea worm</name>
    <dbReference type="NCBI Taxonomy" id="318479"/>
    <lineage>
        <taxon>Eukaryota</taxon>
        <taxon>Metazoa</taxon>
        <taxon>Ecdysozoa</taxon>
        <taxon>Nematoda</taxon>
        <taxon>Chromadorea</taxon>
        <taxon>Rhabditida</taxon>
        <taxon>Spirurina</taxon>
        <taxon>Dracunculoidea</taxon>
        <taxon>Dracunculidae</taxon>
        <taxon>Dracunculus</taxon>
    </lineage>
</organism>
<dbReference type="OrthoDB" id="3784at2759"/>
<dbReference type="GO" id="GO:0003899">
    <property type="term" value="F:DNA-directed RNA polymerase activity"/>
    <property type="evidence" value="ECO:0007669"/>
    <property type="project" value="InterPro"/>
</dbReference>
<protein>
    <recommendedName>
        <fullName evidence="2">DNA-directed RNA polymerases I and III subunit RPAC1</fullName>
    </recommendedName>
</protein>
<evidence type="ECO:0000313" key="11">
    <source>
        <dbReference type="WBParaSite" id="DME_0000981201-mRNA-1"/>
    </source>
</evidence>
<keyword evidence="5" id="KW-0539">Nucleus</keyword>
<dbReference type="InterPro" id="IPR036643">
    <property type="entry name" value="RNApol_insert_sf"/>
</dbReference>
<evidence type="ECO:0000256" key="5">
    <source>
        <dbReference type="ARBA" id="ARBA00023242"/>
    </source>
</evidence>
<dbReference type="InterPro" id="IPR033901">
    <property type="entry name" value="RNAPI/III_AC40"/>
</dbReference>
<dbReference type="InterPro" id="IPR036603">
    <property type="entry name" value="RBP11-like"/>
</dbReference>
<dbReference type="GO" id="GO:0046983">
    <property type="term" value="F:protein dimerization activity"/>
    <property type="evidence" value="ECO:0007669"/>
    <property type="project" value="InterPro"/>
</dbReference>
<dbReference type="InterPro" id="IPR050518">
    <property type="entry name" value="Rpo3/RPB3_RNA_Pol_subunit"/>
</dbReference>
<dbReference type="Gene3D" id="2.170.120.12">
    <property type="entry name" value="DNA-directed RNA polymerase, insert domain"/>
    <property type="match status" value="1"/>
</dbReference>
<dbReference type="HAMAP" id="MF_00320">
    <property type="entry name" value="RNApol_arch_Rpo3"/>
    <property type="match status" value="1"/>
</dbReference>